<name>A0A2M8LH26_9BACT</name>
<sequence length="111" mass="12641">MSTPTDWREDLVHLIQLADEDPTVLPALLEDLLTPEELTAMAQRWQIIKELYRGTPQREISQTLGVGVATVTRGSRMLRNPQGGFRRIIDMILSTKRPTGLTKAWRTQLTE</sequence>
<dbReference type="InterPro" id="IPR000831">
    <property type="entry name" value="Trp_repress"/>
</dbReference>
<evidence type="ECO:0000256" key="2">
    <source>
        <dbReference type="ARBA" id="ARBA00007027"/>
    </source>
</evidence>
<comment type="similarity">
    <text evidence="2">Belongs to the TrpR family.</text>
</comment>
<protein>
    <submittedName>
        <fullName evidence="8">Transcriptional regulator</fullName>
    </submittedName>
</protein>
<dbReference type="GO" id="GO:0003700">
    <property type="term" value="F:DNA-binding transcription factor activity"/>
    <property type="evidence" value="ECO:0007669"/>
    <property type="project" value="InterPro"/>
</dbReference>
<dbReference type="EMBL" id="PFEU01000015">
    <property type="protein sequence ID" value="PJE76743.1"/>
    <property type="molecule type" value="Genomic_DNA"/>
</dbReference>
<dbReference type="Gene3D" id="1.10.1270.10">
    <property type="entry name" value="TrpR-like"/>
    <property type="match status" value="1"/>
</dbReference>
<evidence type="ECO:0000256" key="6">
    <source>
        <dbReference type="ARBA" id="ARBA00023125"/>
    </source>
</evidence>
<keyword evidence="4" id="KW-0678">Repressor</keyword>
<evidence type="ECO:0000256" key="7">
    <source>
        <dbReference type="ARBA" id="ARBA00023163"/>
    </source>
</evidence>
<dbReference type="Pfam" id="PF01371">
    <property type="entry name" value="Trp_repressor"/>
    <property type="match status" value="1"/>
</dbReference>
<dbReference type="PANTHER" id="PTHR38025:SF1">
    <property type="entry name" value="TRP OPERON REPRESSOR"/>
    <property type="match status" value="1"/>
</dbReference>
<comment type="caution">
    <text evidence="8">The sequence shown here is derived from an EMBL/GenBank/DDBJ whole genome shotgun (WGS) entry which is preliminary data.</text>
</comment>
<comment type="subcellular location">
    <subcellularLocation>
        <location evidence="1">Cytoplasm</location>
    </subcellularLocation>
</comment>
<dbReference type="Proteomes" id="UP000231436">
    <property type="component" value="Unassembled WGS sequence"/>
</dbReference>
<reference evidence="9" key="1">
    <citation type="submission" date="2017-09" db="EMBL/GenBank/DDBJ databases">
        <title>Depth-based differentiation of microbial function through sediment-hosted aquifers and enrichment of novel symbionts in the deep terrestrial subsurface.</title>
        <authorList>
            <person name="Probst A.J."/>
            <person name="Ladd B."/>
            <person name="Jarett J.K."/>
            <person name="Geller-Mcgrath D.E."/>
            <person name="Sieber C.M.K."/>
            <person name="Emerson J.B."/>
            <person name="Anantharaman K."/>
            <person name="Thomas B.C."/>
            <person name="Malmstrom R."/>
            <person name="Stieglmeier M."/>
            <person name="Klingl A."/>
            <person name="Woyke T."/>
            <person name="Ryan C.M."/>
            <person name="Banfield J.F."/>
        </authorList>
    </citation>
    <scope>NUCLEOTIDE SEQUENCE [LARGE SCALE GENOMIC DNA]</scope>
</reference>
<keyword evidence="5" id="KW-0805">Transcription regulation</keyword>
<keyword evidence="3" id="KW-0963">Cytoplasm</keyword>
<dbReference type="InterPro" id="IPR038116">
    <property type="entry name" value="TrpR-like_sf"/>
</dbReference>
<accession>A0A2M8LH26</accession>
<dbReference type="InterPro" id="IPR013335">
    <property type="entry name" value="Trp_repress_bac"/>
</dbReference>
<evidence type="ECO:0000256" key="1">
    <source>
        <dbReference type="ARBA" id="ARBA00004496"/>
    </source>
</evidence>
<keyword evidence="6" id="KW-0238">DNA-binding</keyword>
<dbReference type="SUPFAM" id="SSF48295">
    <property type="entry name" value="TrpR-like"/>
    <property type="match status" value="1"/>
</dbReference>
<evidence type="ECO:0000313" key="9">
    <source>
        <dbReference type="Proteomes" id="UP000231436"/>
    </source>
</evidence>
<organism evidence="8 9">
    <name type="scientific">Candidatus Uhrbacteria bacterium CG10_big_fil_rev_8_21_14_0_10_48_16</name>
    <dbReference type="NCBI Taxonomy" id="1975038"/>
    <lineage>
        <taxon>Bacteria</taxon>
        <taxon>Candidatus Uhriibacteriota</taxon>
    </lineage>
</organism>
<dbReference type="PANTHER" id="PTHR38025">
    <property type="entry name" value="TRP OPERON REPRESSOR"/>
    <property type="match status" value="1"/>
</dbReference>
<dbReference type="InterPro" id="IPR010921">
    <property type="entry name" value="Trp_repressor/repl_initiator"/>
</dbReference>
<evidence type="ECO:0000256" key="4">
    <source>
        <dbReference type="ARBA" id="ARBA00022491"/>
    </source>
</evidence>
<dbReference type="GO" id="GO:0043565">
    <property type="term" value="F:sequence-specific DNA binding"/>
    <property type="evidence" value="ECO:0007669"/>
    <property type="project" value="InterPro"/>
</dbReference>
<evidence type="ECO:0000313" key="8">
    <source>
        <dbReference type="EMBL" id="PJE76743.1"/>
    </source>
</evidence>
<keyword evidence="7" id="KW-0804">Transcription</keyword>
<dbReference type="AlphaFoldDB" id="A0A2M8LH26"/>
<evidence type="ECO:0000256" key="3">
    <source>
        <dbReference type="ARBA" id="ARBA00022490"/>
    </source>
</evidence>
<proteinExistence type="inferred from homology"/>
<evidence type="ECO:0000256" key="5">
    <source>
        <dbReference type="ARBA" id="ARBA00023015"/>
    </source>
</evidence>
<gene>
    <name evidence="8" type="ORF">COV05_03195</name>
</gene>
<dbReference type="GO" id="GO:0005737">
    <property type="term" value="C:cytoplasm"/>
    <property type="evidence" value="ECO:0007669"/>
    <property type="project" value="UniProtKB-SubCell"/>
</dbReference>